<organism evidence="2 3">
    <name type="scientific">Cryptosporangium phraense</name>
    <dbReference type="NCBI Taxonomy" id="2593070"/>
    <lineage>
        <taxon>Bacteria</taxon>
        <taxon>Bacillati</taxon>
        <taxon>Actinomycetota</taxon>
        <taxon>Actinomycetes</taxon>
        <taxon>Cryptosporangiales</taxon>
        <taxon>Cryptosporangiaceae</taxon>
        <taxon>Cryptosporangium</taxon>
    </lineage>
</organism>
<dbReference type="PRINTS" id="PR01713">
    <property type="entry name" value="NUCEPIMERASE"/>
</dbReference>
<feature type="domain" description="NAD-dependent epimerase/dehydratase" evidence="1">
    <location>
        <begin position="5"/>
        <end position="243"/>
    </location>
</feature>
<dbReference type="InterPro" id="IPR001509">
    <property type="entry name" value="Epimerase_deHydtase"/>
</dbReference>
<sequence>MSPTVVVTGAAGFIGSHLVDRLLAADFAVIGVDLRAVHGDIRAQFNLTAAVNHHRYRAVQADLAMIDLDALLDGVDCVFHLAAVPGVRRSWGTGFPDYVRVNVLVTDALLAACARAGVRRLVYASSSSVYGHAVSPSREAHATLPLSPYGVTKLAGEQLCFAHALRGDSRLSTVALRYFTVYGPRQRPDMAISRMIMAALTGIPYTVFGDGQQRREFTYVDDVVDATVAAATADATAVAINVGGGTSVSVSQALHLVEEVTGRDVPLHRSGEQAGDAPITVADLDTARRLLGYQPRTDLRAGIAQHADWLRSLPAPAFQEFLPPVPAASEVPA</sequence>
<dbReference type="AlphaFoldDB" id="A0A545AKI3"/>
<dbReference type="EMBL" id="VIRS01000022">
    <property type="protein sequence ID" value="TQS41818.1"/>
    <property type="molecule type" value="Genomic_DNA"/>
</dbReference>
<protein>
    <submittedName>
        <fullName evidence="2">NAD-dependent epimerase/dehydratase family protein</fullName>
    </submittedName>
</protein>
<evidence type="ECO:0000259" key="1">
    <source>
        <dbReference type="Pfam" id="PF01370"/>
    </source>
</evidence>
<dbReference type="Gene3D" id="3.40.50.720">
    <property type="entry name" value="NAD(P)-binding Rossmann-like Domain"/>
    <property type="match status" value="1"/>
</dbReference>
<dbReference type="OrthoDB" id="9801785at2"/>
<keyword evidence="3" id="KW-1185">Reference proteome</keyword>
<accession>A0A545AKI3</accession>
<evidence type="ECO:0000313" key="2">
    <source>
        <dbReference type="EMBL" id="TQS41818.1"/>
    </source>
</evidence>
<evidence type="ECO:0000313" key="3">
    <source>
        <dbReference type="Proteomes" id="UP000317982"/>
    </source>
</evidence>
<dbReference type="InterPro" id="IPR050177">
    <property type="entry name" value="Lipid_A_modif_metabolic_enz"/>
</dbReference>
<reference evidence="2 3" key="1">
    <citation type="submission" date="2019-07" db="EMBL/GenBank/DDBJ databases">
        <title>Cryptosporangium phraense sp. nov., isolated from plant litter.</title>
        <authorList>
            <person name="Suriyachadkun C."/>
        </authorList>
    </citation>
    <scope>NUCLEOTIDE SEQUENCE [LARGE SCALE GENOMIC DNA]</scope>
    <source>
        <strain evidence="2 3">A-T 5661</strain>
    </source>
</reference>
<proteinExistence type="predicted"/>
<gene>
    <name evidence="2" type="ORF">FL583_27685</name>
</gene>
<dbReference type="Pfam" id="PF01370">
    <property type="entry name" value="Epimerase"/>
    <property type="match status" value="1"/>
</dbReference>
<dbReference type="InParanoid" id="A0A545AKI3"/>
<comment type="caution">
    <text evidence="2">The sequence shown here is derived from an EMBL/GenBank/DDBJ whole genome shotgun (WGS) entry which is preliminary data.</text>
</comment>
<dbReference type="InterPro" id="IPR036291">
    <property type="entry name" value="NAD(P)-bd_dom_sf"/>
</dbReference>
<dbReference type="SUPFAM" id="SSF51735">
    <property type="entry name" value="NAD(P)-binding Rossmann-fold domains"/>
    <property type="match status" value="1"/>
</dbReference>
<dbReference type="RefSeq" id="WP_142707777.1">
    <property type="nucleotide sequence ID" value="NZ_VIRS01000022.1"/>
</dbReference>
<dbReference type="Proteomes" id="UP000317982">
    <property type="component" value="Unassembled WGS sequence"/>
</dbReference>
<name>A0A545AKI3_9ACTN</name>
<dbReference type="PANTHER" id="PTHR43245">
    <property type="entry name" value="BIFUNCTIONAL POLYMYXIN RESISTANCE PROTEIN ARNA"/>
    <property type="match status" value="1"/>
</dbReference>
<dbReference type="PANTHER" id="PTHR43245:SF13">
    <property type="entry name" value="UDP-D-APIOSE_UDP-D-XYLOSE SYNTHASE 2"/>
    <property type="match status" value="1"/>
</dbReference>